<reference evidence="2" key="1">
    <citation type="journal article" date="2020" name="Stud. Mycol.">
        <title>101 Dothideomycetes genomes: a test case for predicting lifestyles and emergence of pathogens.</title>
        <authorList>
            <person name="Haridas S."/>
            <person name="Albert R."/>
            <person name="Binder M."/>
            <person name="Bloem J."/>
            <person name="Labutti K."/>
            <person name="Salamov A."/>
            <person name="Andreopoulos B."/>
            <person name="Baker S."/>
            <person name="Barry K."/>
            <person name="Bills G."/>
            <person name="Bluhm B."/>
            <person name="Cannon C."/>
            <person name="Castanera R."/>
            <person name="Culley D."/>
            <person name="Daum C."/>
            <person name="Ezra D."/>
            <person name="Gonzalez J."/>
            <person name="Henrissat B."/>
            <person name="Kuo A."/>
            <person name="Liang C."/>
            <person name="Lipzen A."/>
            <person name="Lutzoni F."/>
            <person name="Magnuson J."/>
            <person name="Mondo S."/>
            <person name="Nolan M."/>
            <person name="Ohm R."/>
            <person name="Pangilinan J."/>
            <person name="Park H.-J."/>
            <person name="Ramirez L."/>
            <person name="Alfaro M."/>
            <person name="Sun H."/>
            <person name="Tritt A."/>
            <person name="Yoshinaga Y."/>
            <person name="Zwiers L.-H."/>
            <person name="Turgeon B."/>
            <person name="Goodwin S."/>
            <person name="Spatafora J."/>
            <person name="Crous P."/>
            <person name="Grigoriev I."/>
        </authorList>
    </citation>
    <scope>NUCLEOTIDE SEQUENCE</scope>
    <source>
        <strain evidence="2">CBS 690.94</strain>
    </source>
</reference>
<evidence type="ECO:0000313" key="2">
    <source>
        <dbReference type="EMBL" id="KAF2451932.1"/>
    </source>
</evidence>
<feature type="region of interest" description="Disordered" evidence="1">
    <location>
        <begin position="520"/>
        <end position="544"/>
    </location>
</feature>
<feature type="region of interest" description="Disordered" evidence="1">
    <location>
        <begin position="470"/>
        <end position="498"/>
    </location>
</feature>
<keyword evidence="3" id="KW-1185">Reference proteome</keyword>
<organism evidence="2 3">
    <name type="scientific">Karstenula rhodostoma CBS 690.94</name>
    <dbReference type="NCBI Taxonomy" id="1392251"/>
    <lineage>
        <taxon>Eukaryota</taxon>
        <taxon>Fungi</taxon>
        <taxon>Dikarya</taxon>
        <taxon>Ascomycota</taxon>
        <taxon>Pezizomycotina</taxon>
        <taxon>Dothideomycetes</taxon>
        <taxon>Pleosporomycetidae</taxon>
        <taxon>Pleosporales</taxon>
        <taxon>Massarineae</taxon>
        <taxon>Didymosphaeriaceae</taxon>
        <taxon>Karstenula</taxon>
    </lineage>
</organism>
<dbReference type="EMBL" id="MU001492">
    <property type="protein sequence ID" value="KAF2451932.1"/>
    <property type="molecule type" value="Genomic_DNA"/>
</dbReference>
<protein>
    <submittedName>
        <fullName evidence="2">Uncharacterized protein</fullName>
    </submittedName>
</protein>
<proteinExistence type="predicted"/>
<sequence>MDSSTDPDRLYPKDEYSRKLEEIKKILFNLKLINGIKKDEHPFKIILARMTVEYNKKLDWISDLEGQVGKFEGQIVPGLQREISELERKVKELEAERENGQDSSDQHYAVRETTHKRNSTHDDDDYVDVPISPDREEFKHRPIDPSEIEGLFDSSTPRENATTHEEDSDDDETEVSPVRPSLGKHNTGRTKSSLHFITGVEDSDDEEDQGPVMWYRSGTNNKKRMRDFLDHGDGNHANGNEELDIFEAVPARDGDDEPTADAGLGLIGDTSPSGVVNDATLSALEDVPTKPSSSHSADAVASVDDDTWRKKIIDLEIKVDAHGKEMAEVLSQLATLKEQVFARNHPLGITTGKHEAIVHDVEAAADATLSVAEATIVSGKGSSTALDTIVLEDSAPSKDKATDGYPVAIDSDSDNGDNAIEGSNAFESRSISQGNSLIQAGIANNGDKLAPEGPIVTQELANENSISPAAASAKDYKTQTTPPKESVQAPKLEKGKGRAPEFAHLPPNQMMQLAQENAARSQANASEKTGIPQEYHGGTQDFTHGSDIRWAAKTSTHQDRCYETMENLGHCVKYYDGTCCRKKHMLKGQVDYIKSSIPPVMWNRKAEELDICMKHYDSSCCKQKHYEHDETNRIVDVVIKTSDRMREEARRMKKTMGR</sequence>
<feature type="region of interest" description="Disordered" evidence="1">
    <location>
        <begin position="396"/>
        <end position="419"/>
    </location>
</feature>
<evidence type="ECO:0000256" key="1">
    <source>
        <dbReference type="SAM" id="MobiDB-lite"/>
    </source>
</evidence>
<evidence type="ECO:0000313" key="3">
    <source>
        <dbReference type="Proteomes" id="UP000799764"/>
    </source>
</evidence>
<comment type="caution">
    <text evidence="2">The sequence shown here is derived from an EMBL/GenBank/DDBJ whole genome shotgun (WGS) entry which is preliminary data.</text>
</comment>
<dbReference type="AlphaFoldDB" id="A0A9P4PX93"/>
<dbReference type="Proteomes" id="UP000799764">
    <property type="component" value="Unassembled WGS sequence"/>
</dbReference>
<feature type="compositionally biased region" description="Basic and acidic residues" evidence="1">
    <location>
        <begin position="93"/>
        <end position="121"/>
    </location>
</feature>
<feature type="compositionally biased region" description="Basic and acidic residues" evidence="1">
    <location>
        <begin position="133"/>
        <end position="144"/>
    </location>
</feature>
<accession>A0A9P4PX93</accession>
<name>A0A9P4PX93_9PLEO</name>
<feature type="region of interest" description="Disordered" evidence="1">
    <location>
        <begin position="93"/>
        <end position="212"/>
    </location>
</feature>
<gene>
    <name evidence="2" type="ORF">P171DRAFT_478952</name>
</gene>